<dbReference type="InterPro" id="IPR051601">
    <property type="entry name" value="Serine_prot/Carboxylest_S33"/>
</dbReference>
<dbReference type="InterPro" id="IPR000073">
    <property type="entry name" value="AB_hydrolase_1"/>
</dbReference>
<dbReference type="PANTHER" id="PTHR43248:SF2">
    <property type="entry name" value="PROLYL AMINOPEPTIDASE"/>
    <property type="match status" value="1"/>
</dbReference>
<proteinExistence type="inferred from homology"/>
<keyword evidence="5" id="KW-1185">Reference proteome</keyword>
<evidence type="ECO:0000259" key="3">
    <source>
        <dbReference type="Pfam" id="PF00561"/>
    </source>
</evidence>
<dbReference type="PRINTS" id="PR00793">
    <property type="entry name" value="PROAMNOPTASE"/>
</dbReference>
<dbReference type="InterPro" id="IPR029058">
    <property type="entry name" value="AB_hydrolase_fold"/>
</dbReference>
<feature type="domain" description="AB hydrolase-1" evidence="3">
    <location>
        <begin position="47"/>
        <end position="182"/>
    </location>
</feature>
<gene>
    <name evidence="4" type="ORF">ACFSBI_06445</name>
</gene>
<dbReference type="PANTHER" id="PTHR43248">
    <property type="entry name" value="2-SUCCINYL-6-HYDROXY-2,4-CYCLOHEXADIENE-1-CARBOXYLATE SYNTHASE"/>
    <property type="match status" value="1"/>
</dbReference>
<name>A0ABW4LCX5_9MICO</name>
<dbReference type="Gene3D" id="3.40.50.1820">
    <property type="entry name" value="alpha/beta hydrolase"/>
    <property type="match status" value="1"/>
</dbReference>
<dbReference type="InterPro" id="IPR002410">
    <property type="entry name" value="Peptidase_S33"/>
</dbReference>
<evidence type="ECO:0000256" key="2">
    <source>
        <dbReference type="ARBA" id="ARBA00022801"/>
    </source>
</evidence>
<evidence type="ECO:0000313" key="5">
    <source>
        <dbReference type="Proteomes" id="UP001597347"/>
    </source>
</evidence>
<organism evidence="4 5">
    <name type="scientific">Amnibacterium endophyticum</name>
    <dbReference type="NCBI Taxonomy" id="2109337"/>
    <lineage>
        <taxon>Bacteria</taxon>
        <taxon>Bacillati</taxon>
        <taxon>Actinomycetota</taxon>
        <taxon>Actinomycetes</taxon>
        <taxon>Micrococcales</taxon>
        <taxon>Microbacteriaceae</taxon>
        <taxon>Amnibacterium</taxon>
    </lineage>
</organism>
<dbReference type="EMBL" id="JBHUEA010000007">
    <property type="protein sequence ID" value="MFD1721186.1"/>
    <property type="molecule type" value="Genomic_DNA"/>
</dbReference>
<dbReference type="Pfam" id="PF00561">
    <property type="entry name" value="Abhydrolase_1"/>
    <property type="match status" value="1"/>
</dbReference>
<comment type="similarity">
    <text evidence="1">Belongs to the peptidase S33 family.</text>
</comment>
<dbReference type="RefSeq" id="WP_377933184.1">
    <property type="nucleotide sequence ID" value="NZ_JBHUEA010000007.1"/>
</dbReference>
<comment type="caution">
    <text evidence="4">The sequence shown here is derived from an EMBL/GenBank/DDBJ whole genome shotgun (WGS) entry which is preliminary data.</text>
</comment>
<sequence length="431" mass="46919">MTGSPPGLHVVDRVVEVPLDRSGRLPGTLRVFAREVTAAHRRHEDLPLLLFLQGGPGGASPRPLDASGWLGALLERFRVVLLDQRGTGRSTPVDAARIAALGTDGGAYLACFRADAIVEDAEHLRRTVYGGRRWATLGQSYGGFVTLAYLSRHPEALTACLVTGGLPAVRPDAVEVYRRTFPAVLAAGDRYDTRYPQDVPVLARIADRLAEDDVRLPDGDRLTVRRLQLIGTDLGMQHGAERLHALLDTAWSGDRLSDAFLHRVLALTAYAANPLYMVLQEAIYGDGSATGWAAEAERRRHPAFAEGARPLRLTGEAVFSWMFRDIRLLRPFEAAAESIATRNDWPPLHDPDRLAGSAVPVAAAVYADDLFVPLELSLRTAAEVGSVTPWVTDEWQHDGLRISGDRVVRHLLRLLDEQGALAPQSSKAAGV</sequence>
<evidence type="ECO:0000256" key="1">
    <source>
        <dbReference type="ARBA" id="ARBA00010088"/>
    </source>
</evidence>
<dbReference type="GO" id="GO:0016787">
    <property type="term" value="F:hydrolase activity"/>
    <property type="evidence" value="ECO:0007669"/>
    <property type="project" value="UniProtKB-KW"/>
</dbReference>
<keyword evidence="2 4" id="KW-0378">Hydrolase</keyword>
<evidence type="ECO:0000313" key="4">
    <source>
        <dbReference type="EMBL" id="MFD1721186.1"/>
    </source>
</evidence>
<accession>A0ABW4LCX5</accession>
<dbReference type="SUPFAM" id="SSF53474">
    <property type="entry name" value="alpha/beta-Hydrolases"/>
    <property type="match status" value="1"/>
</dbReference>
<protein>
    <submittedName>
        <fullName evidence="4">Alpha/beta fold hydrolase</fullName>
    </submittedName>
</protein>
<dbReference type="Proteomes" id="UP001597347">
    <property type="component" value="Unassembled WGS sequence"/>
</dbReference>
<reference evidence="5" key="1">
    <citation type="journal article" date="2019" name="Int. J. Syst. Evol. Microbiol.">
        <title>The Global Catalogue of Microorganisms (GCM) 10K type strain sequencing project: providing services to taxonomists for standard genome sequencing and annotation.</title>
        <authorList>
            <consortium name="The Broad Institute Genomics Platform"/>
            <consortium name="The Broad Institute Genome Sequencing Center for Infectious Disease"/>
            <person name="Wu L."/>
            <person name="Ma J."/>
        </authorList>
    </citation>
    <scope>NUCLEOTIDE SEQUENCE [LARGE SCALE GENOMIC DNA]</scope>
    <source>
        <strain evidence="5">CGMCC 1.12471</strain>
    </source>
</reference>